<dbReference type="SMART" id="SM00184">
    <property type="entry name" value="RING"/>
    <property type="match status" value="1"/>
</dbReference>
<dbReference type="GO" id="GO:0005634">
    <property type="term" value="C:nucleus"/>
    <property type="evidence" value="ECO:0007669"/>
    <property type="project" value="TreeGrafter"/>
</dbReference>
<dbReference type="eggNOG" id="KOG0800">
    <property type="taxonomic scope" value="Eukaryota"/>
</dbReference>
<dbReference type="PANTHER" id="PTHR45931">
    <property type="entry name" value="SI:CH211-59O9.10"/>
    <property type="match status" value="1"/>
</dbReference>
<dbReference type="STRING" id="2880.D7FY41"/>
<evidence type="ECO:0000256" key="5">
    <source>
        <dbReference type="SAM" id="MobiDB-lite"/>
    </source>
</evidence>
<feature type="signal peptide" evidence="6">
    <location>
        <begin position="1"/>
        <end position="16"/>
    </location>
</feature>
<accession>D7FY41</accession>
<dbReference type="GO" id="GO:0006511">
    <property type="term" value="P:ubiquitin-dependent protein catabolic process"/>
    <property type="evidence" value="ECO:0007669"/>
    <property type="project" value="TreeGrafter"/>
</dbReference>
<proteinExistence type="predicted"/>
<feature type="chain" id="PRO_5003095898" description="RING-type domain-containing protein" evidence="6">
    <location>
        <begin position="17"/>
        <end position="123"/>
    </location>
</feature>
<evidence type="ECO:0000256" key="6">
    <source>
        <dbReference type="SAM" id="SignalP"/>
    </source>
</evidence>
<dbReference type="Proteomes" id="UP000002630">
    <property type="component" value="Unassembled WGS sequence"/>
</dbReference>
<dbReference type="InterPro" id="IPR013083">
    <property type="entry name" value="Znf_RING/FYVE/PHD"/>
</dbReference>
<keyword evidence="6" id="KW-0732">Signal</keyword>
<keyword evidence="2 4" id="KW-0863">Zinc-finger</keyword>
<name>D7FY41_ECTSI</name>
<dbReference type="InterPro" id="IPR051834">
    <property type="entry name" value="RING_finger_E3_ligase"/>
</dbReference>
<dbReference type="SUPFAM" id="SSF57850">
    <property type="entry name" value="RING/U-box"/>
    <property type="match status" value="1"/>
</dbReference>
<dbReference type="PROSITE" id="PS50089">
    <property type="entry name" value="ZF_RING_2"/>
    <property type="match status" value="1"/>
</dbReference>
<reference evidence="8 9" key="1">
    <citation type="journal article" date="2010" name="Nature">
        <title>The Ectocarpus genome and the independent evolution of multicellularity in brown algae.</title>
        <authorList>
            <person name="Cock J.M."/>
            <person name="Sterck L."/>
            <person name="Rouze P."/>
            <person name="Scornet D."/>
            <person name="Allen A.E."/>
            <person name="Amoutzias G."/>
            <person name="Anthouard V."/>
            <person name="Artiguenave F."/>
            <person name="Aury J.M."/>
            <person name="Badger J.H."/>
            <person name="Beszteri B."/>
            <person name="Billiau K."/>
            <person name="Bonnet E."/>
            <person name="Bothwell J.H."/>
            <person name="Bowler C."/>
            <person name="Boyen C."/>
            <person name="Brownlee C."/>
            <person name="Carrano C.J."/>
            <person name="Charrier B."/>
            <person name="Cho G.Y."/>
            <person name="Coelho S.M."/>
            <person name="Collen J."/>
            <person name="Corre E."/>
            <person name="Da Silva C."/>
            <person name="Delage L."/>
            <person name="Delaroque N."/>
            <person name="Dittami S.M."/>
            <person name="Doulbeau S."/>
            <person name="Elias M."/>
            <person name="Farnham G."/>
            <person name="Gachon C.M."/>
            <person name="Gschloessl B."/>
            <person name="Heesch S."/>
            <person name="Jabbari K."/>
            <person name="Jubin C."/>
            <person name="Kawai H."/>
            <person name="Kimura K."/>
            <person name="Kloareg B."/>
            <person name="Kupper F.C."/>
            <person name="Lang D."/>
            <person name="Le Bail A."/>
            <person name="Leblanc C."/>
            <person name="Lerouge P."/>
            <person name="Lohr M."/>
            <person name="Lopez P.J."/>
            <person name="Martens C."/>
            <person name="Maumus F."/>
            <person name="Michel G."/>
            <person name="Miranda-Saavedra D."/>
            <person name="Morales J."/>
            <person name="Moreau H."/>
            <person name="Motomura T."/>
            <person name="Nagasato C."/>
            <person name="Napoli C.A."/>
            <person name="Nelson D.R."/>
            <person name="Nyvall-Collen P."/>
            <person name="Peters A.F."/>
            <person name="Pommier C."/>
            <person name="Potin P."/>
            <person name="Poulain J."/>
            <person name="Quesneville H."/>
            <person name="Read B."/>
            <person name="Rensing S.A."/>
            <person name="Ritter A."/>
            <person name="Rousvoal S."/>
            <person name="Samanta M."/>
            <person name="Samson G."/>
            <person name="Schroeder D.C."/>
            <person name="Segurens B."/>
            <person name="Strittmatter M."/>
            <person name="Tonon T."/>
            <person name="Tregear J.W."/>
            <person name="Valentin K."/>
            <person name="von Dassow P."/>
            <person name="Yamagishi T."/>
            <person name="Van de Peer Y."/>
            <person name="Wincker P."/>
        </authorList>
    </citation>
    <scope>NUCLEOTIDE SEQUENCE [LARGE SCALE GENOMIC DNA]</scope>
    <source>
        <strain evidence="9">Ec32 / CCAP1310/4</strain>
    </source>
</reference>
<feature type="region of interest" description="Disordered" evidence="5">
    <location>
        <begin position="102"/>
        <end position="123"/>
    </location>
</feature>
<evidence type="ECO:0000256" key="1">
    <source>
        <dbReference type="ARBA" id="ARBA00022723"/>
    </source>
</evidence>
<keyword evidence="3" id="KW-0862">Zinc</keyword>
<evidence type="ECO:0000259" key="7">
    <source>
        <dbReference type="PROSITE" id="PS50089"/>
    </source>
</evidence>
<dbReference type="InParanoid" id="D7FY41"/>
<evidence type="ECO:0000256" key="2">
    <source>
        <dbReference type="ARBA" id="ARBA00022771"/>
    </source>
</evidence>
<dbReference type="GO" id="GO:0008270">
    <property type="term" value="F:zinc ion binding"/>
    <property type="evidence" value="ECO:0007669"/>
    <property type="project" value="UniProtKB-KW"/>
</dbReference>
<evidence type="ECO:0000313" key="8">
    <source>
        <dbReference type="EMBL" id="CBJ32454.1"/>
    </source>
</evidence>
<evidence type="ECO:0000256" key="3">
    <source>
        <dbReference type="ARBA" id="ARBA00022833"/>
    </source>
</evidence>
<feature type="domain" description="RING-type" evidence="7">
    <location>
        <begin position="54"/>
        <end position="95"/>
    </location>
</feature>
<protein>
    <recommendedName>
        <fullName evidence="7">RING-type domain-containing protein</fullName>
    </recommendedName>
</protein>
<dbReference type="InterPro" id="IPR001841">
    <property type="entry name" value="Znf_RING"/>
</dbReference>
<dbReference type="AlphaFoldDB" id="D7FY41"/>
<dbReference type="PANTHER" id="PTHR45931:SF3">
    <property type="entry name" value="RING ZINC FINGER-CONTAINING PROTEIN"/>
    <property type="match status" value="1"/>
</dbReference>
<dbReference type="GO" id="GO:0061630">
    <property type="term" value="F:ubiquitin protein ligase activity"/>
    <property type="evidence" value="ECO:0007669"/>
    <property type="project" value="TreeGrafter"/>
</dbReference>
<keyword evidence="9" id="KW-1185">Reference proteome</keyword>
<dbReference type="Gene3D" id="3.30.40.10">
    <property type="entry name" value="Zinc/RING finger domain, C3HC4 (zinc finger)"/>
    <property type="match status" value="1"/>
</dbReference>
<keyword evidence="1" id="KW-0479">Metal-binding</keyword>
<dbReference type="OrthoDB" id="9984778at2759"/>
<evidence type="ECO:0000313" key="9">
    <source>
        <dbReference type="Proteomes" id="UP000002630"/>
    </source>
</evidence>
<gene>
    <name evidence="8" type="ORF">Esi_0339_0029</name>
</gene>
<organism evidence="8 9">
    <name type="scientific">Ectocarpus siliculosus</name>
    <name type="common">Brown alga</name>
    <name type="synonym">Conferva siliculosa</name>
    <dbReference type="NCBI Taxonomy" id="2880"/>
    <lineage>
        <taxon>Eukaryota</taxon>
        <taxon>Sar</taxon>
        <taxon>Stramenopiles</taxon>
        <taxon>Ochrophyta</taxon>
        <taxon>PX clade</taxon>
        <taxon>Phaeophyceae</taxon>
        <taxon>Ectocarpales</taxon>
        <taxon>Ectocarpaceae</taxon>
        <taxon>Ectocarpus</taxon>
    </lineage>
</organism>
<dbReference type="CDD" id="cd16454">
    <property type="entry name" value="RING-H2_PA-TM-RING"/>
    <property type="match status" value="1"/>
</dbReference>
<sequence length="123" mass="13840">MLLVPVLCFCLPCVIRLMGMLQGPQRRKGARQDEIEKLPVVKYREVQDMEDDACAICLVEYEAEDELRKLPCRHAFHKTCVDSWLAVNASCPNCRARCFEEEDGEGEEKIADDAPAPVGDNLA</sequence>
<evidence type="ECO:0000256" key="4">
    <source>
        <dbReference type="PROSITE-ProRule" id="PRU00175"/>
    </source>
</evidence>
<dbReference type="Pfam" id="PF13639">
    <property type="entry name" value="zf-RING_2"/>
    <property type="match status" value="1"/>
</dbReference>
<dbReference type="EMBL" id="FN649760">
    <property type="protein sequence ID" value="CBJ32454.1"/>
    <property type="molecule type" value="Genomic_DNA"/>
</dbReference>